<proteinExistence type="predicted"/>
<feature type="compositionally biased region" description="Basic and acidic residues" evidence="1">
    <location>
        <begin position="122"/>
        <end position="137"/>
    </location>
</feature>
<sequence length="339" mass="34272">MSGGDGPTNERASATPIDGVRTEGRGHAAIAEAVERLSLPDALDDAGLVLLLPDTGYPHHPSTGAVTDPTVVRALASHIRRTTGTERVLVGVAGDGQLSDGQIAELLGYGSPARDAAAATGRGEDRGRDAKADRDADVGGSASDGTVGNQLPGVIAREQCQTTDQTVETHLGPVDAAVPRVLEAATVVVVPSLRVAPDLRLAGAGAILGRWITGGAPTAREAAAGLAAVDPVGAVLDATTAYVGHPLATDTLLCGESAAALDATAASLFGWNTADVPFLSRESTAAPVTGIDTRELGRSLPDDPDDGPTGPTEAMATAYRTYARATGDVVPPQFLSDDV</sequence>
<dbReference type="RefSeq" id="WP_284063789.1">
    <property type="nucleotide sequence ID" value="NZ_CP126159.1"/>
</dbReference>
<gene>
    <name evidence="2" type="ORF">ACFQFD_00995</name>
</gene>
<evidence type="ECO:0000313" key="3">
    <source>
        <dbReference type="Proteomes" id="UP001596443"/>
    </source>
</evidence>
<reference evidence="2 3" key="1">
    <citation type="journal article" date="2019" name="Int. J. Syst. Evol. Microbiol.">
        <title>The Global Catalogue of Microorganisms (GCM) 10K type strain sequencing project: providing services to taxonomists for standard genome sequencing and annotation.</title>
        <authorList>
            <consortium name="The Broad Institute Genomics Platform"/>
            <consortium name="The Broad Institute Genome Sequencing Center for Infectious Disease"/>
            <person name="Wu L."/>
            <person name="Ma J."/>
        </authorList>
    </citation>
    <scope>NUCLEOTIDE SEQUENCE [LARGE SCALE GENOMIC DNA]</scope>
    <source>
        <strain evidence="2 3">SYNS20</strain>
    </source>
</reference>
<protein>
    <recommendedName>
        <fullName evidence="4">DUF362 domain-containing protein</fullName>
    </recommendedName>
</protein>
<dbReference type="Proteomes" id="UP001596443">
    <property type="component" value="Unassembled WGS sequence"/>
</dbReference>
<comment type="caution">
    <text evidence="2">The sequence shown here is derived from an EMBL/GenBank/DDBJ whole genome shotgun (WGS) entry which is preliminary data.</text>
</comment>
<feature type="region of interest" description="Disordered" evidence="1">
    <location>
        <begin position="1"/>
        <end position="24"/>
    </location>
</feature>
<evidence type="ECO:0008006" key="4">
    <source>
        <dbReference type="Google" id="ProtNLM"/>
    </source>
</evidence>
<dbReference type="AlphaFoldDB" id="A0ABD5TB34"/>
<dbReference type="EMBL" id="JBHSWX010000001">
    <property type="protein sequence ID" value="MFC6784610.1"/>
    <property type="molecule type" value="Genomic_DNA"/>
</dbReference>
<evidence type="ECO:0000256" key="1">
    <source>
        <dbReference type="SAM" id="MobiDB-lite"/>
    </source>
</evidence>
<feature type="region of interest" description="Disordered" evidence="1">
    <location>
        <begin position="115"/>
        <end position="151"/>
    </location>
</feature>
<evidence type="ECO:0000313" key="2">
    <source>
        <dbReference type="EMBL" id="MFC6784610.1"/>
    </source>
</evidence>
<keyword evidence="3" id="KW-1185">Reference proteome</keyword>
<feature type="region of interest" description="Disordered" evidence="1">
    <location>
        <begin position="294"/>
        <end position="315"/>
    </location>
</feature>
<accession>A0ABD5TB34</accession>
<organism evidence="2 3">
    <name type="scientific">Halobaculum halobium</name>
    <dbReference type="NCBI Taxonomy" id="3032281"/>
    <lineage>
        <taxon>Archaea</taxon>
        <taxon>Methanobacteriati</taxon>
        <taxon>Methanobacteriota</taxon>
        <taxon>Stenosarchaea group</taxon>
        <taxon>Halobacteria</taxon>
        <taxon>Halobacteriales</taxon>
        <taxon>Haloferacaceae</taxon>
        <taxon>Halobaculum</taxon>
    </lineage>
</organism>
<name>A0ABD5TB34_9EURY</name>
<dbReference type="GeneID" id="81211326"/>